<dbReference type="PANTHER" id="PTHR11229">
    <property type="entry name" value="50S RIBOSOMAL PROTEIN L3"/>
    <property type="match status" value="1"/>
</dbReference>
<reference evidence="2" key="1">
    <citation type="submission" date="2018-06" db="EMBL/GenBank/DDBJ databases">
        <authorList>
            <consortium name="Pathogen Informatics"/>
        </authorList>
    </citation>
    <scope>NUCLEOTIDE SEQUENCE [LARGE SCALE GENOMIC DNA]</scope>
    <source>
        <strain evidence="2">NCTC10115</strain>
    </source>
</reference>
<keyword evidence="1" id="KW-0687">Ribonucleoprotein</keyword>
<dbReference type="EMBL" id="LS991952">
    <property type="protein sequence ID" value="SYV93818.1"/>
    <property type="molecule type" value="Genomic_DNA"/>
</dbReference>
<dbReference type="SUPFAM" id="SSF50447">
    <property type="entry name" value="Translation proteins"/>
    <property type="match status" value="1"/>
</dbReference>
<dbReference type="InterPro" id="IPR009000">
    <property type="entry name" value="Transl_B-barrel_sf"/>
</dbReference>
<name>A0A3B0P9K2_MYCGL</name>
<organism evidence="1 2">
    <name type="scientific">Mycoplasmoides gallisepticum</name>
    <name type="common">Mycoplasma gallisepticum</name>
    <dbReference type="NCBI Taxonomy" id="2096"/>
    <lineage>
        <taxon>Bacteria</taxon>
        <taxon>Bacillati</taxon>
        <taxon>Mycoplasmatota</taxon>
        <taxon>Mycoplasmoidales</taxon>
        <taxon>Mycoplasmoidaceae</taxon>
        <taxon>Mycoplasmoides</taxon>
    </lineage>
</organism>
<dbReference type="GO" id="GO:0003735">
    <property type="term" value="F:structural constituent of ribosome"/>
    <property type="evidence" value="ECO:0007669"/>
    <property type="project" value="InterPro"/>
</dbReference>
<gene>
    <name evidence="1" type="primary">rplC_2</name>
    <name evidence="1" type="ORF">NCTC10115_00107</name>
</gene>
<dbReference type="GO" id="GO:0006412">
    <property type="term" value="P:translation"/>
    <property type="evidence" value="ECO:0007669"/>
    <property type="project" value="InterPro"/>
</dbReference>
<dbReference type="AlphaFoldDB" id="A0A3B0P9K2"/>
<dbReference type="Gene3D" id="2.40.30.10">
    <property type="entry name" value="Translation factors"/>
    <property type="match status" value="1"/>
</dbReference>
<dbReference type="GO" id="GO:0022625">
    <property type="term" value="C:cytosolic large ribosomal subunit"/>
    <property type="evidence" value="ECO:0007669"/>
    <property type="project" value="TreeGrafter"/>
</dbReference>
<evidence type="ECO:0000313" key="2">
    <source>
        <dbReference type="Proteomes" id="UP000260136"/>
    </source>
</evidence>
<sequence>MQAGRGGSQAQRVMKGKKMSGHYGNELVTIQNLSIVGFLPEVSSVMISGAIPGANNSKVRITTSKKNPNTVLTYKLIINKKASKPAGEQAQE</sequence>
<evidence type="ECO:0000313" key="1">
    <source>
        <dbReference type="EMBL" id="SYV93818.1"/>
    </source>
</evidence>
<dbReference type="Proteomes" id="UP000260136">
    <property type="component" value="Chromosome"/>
</dbReference>
<protein>
    <submittedName>
        <fullName evidence="1">50S ribosomal protein L3</fullName>
    </submittedName>
</protein>
<dbReference type="PANTHER" id="PTHR11229:SF16">
    <property type="entry name" value="LARGE RIBOSOMAL SUBUNIT PROTEIN UL3C"/>
    <property type="match status" value="1"/>
</dbReference>
<keyword evidence="1" id="KW-0689">Ribosomal protein</keyword>
<accession>A0A3B0P9K2</accession>
<dbReference type="InterPro" id="IPR019927">
    <property type="entry name" value="Ribosomal_uL3_bac/org-type"/>
</dbReference>
<proteinExistence type="predicted"/>